<sequence>MPDGTVSVRLPWRFRGRPRRWTDSEVERLCRRLNGIDTVVIGTRETFCRVCGYDDHPDERFSDGVPQYLICPCCGSESGIDDVTHDLVRRSRETWVDRGRTWQAPEERPADWDPGVALAALPARWRDL</sequence>
<proteinExistence type="predicted"/>
<organism evidence="1 2">
    <name type="scientific">Blastococcus aurantiacus</name>
    <dbReference type="NCBI Taxonomy" id="1550231"/>
    <lineage>
        <taxon>Bacteria</taxon>
        <taxon>Bacillati</taxon>
        <taxon>Actinomycetota</taxon>
        <taxon>Actinomycetes</taxon>
        <taxon>Geodermatophilales</taxon>
        <taxon>Geodermatophilaceae</taxon>
        <taxon>Blastococcus</taxon>
    </lineage>
</organism>
<dbReference type="Proteomes" id="UP000199406">
    <property type="component" value="Unassembled WGS sequence"/>
</dbReference>
<keyword evidence="2" id="KW-1185">Reference proteome</keyword>
<gene>
    <name evidence="1" type="ORF">SAMN05660662_1780</name>
</gene>
<name>A0A1G7JYK7_9ACTN</name>
<dbReference type="AlphaFoldDB" id="A0A1G7JYK7"/>
<evidence type="ECO:0000313" key="1">
    <source>
        <dbReference type="EMBL" id="SDF29942.1"/>
    </source>
</evidence>
<accession>A0A1G7JYK7</accession>
<protein>
    <submittedName>
        <fullName evidence="1">Uncharacterized protein</fullName>
    </submittedName>
</protein>
<evidence type="ECO:0000313" key="2">
    <source>
        <dbReference type="Proteomes" id="UP000199406"/>
    </source>
</evidence>
<reference evidence="2" key="1">
    <citation type="submission" date="2016-10" db="EMBL/GenBank/DDBJ databases">
        <authorList>
            <person name="Varghese N."/>
            <person name="Submissions S."/>
        </authorList>
    </citation>
    <scope>NUCLEOTIDE SEQUENCE [LARGE SCALE GENOMIC DNA]</scope>
    <source>
        <strain evidence="2">DSM 44268</strain>
    </source>
</reference>
<dbReference type="EMBL" id="FNBT01000002">
    <property type="protein sequence ID" value="SDF29942.1"/>
    <property type="molecule type" value="Genomic_DNA"/>
</dbReference>